<name>A0A7G9Z8Q3_9EURY</name>
<dbReference type="GO" id="GO:0003824">
    <property type="term" value="F:catalytic activity"/>
    <property type="evidence" value="ECO:0007669"/>
    <property type="project" value="InterPro"/>
</dbReference>
<dbReference type="PANTHER" id="PTHR32331:SF0">
    <property type="entry name" value="UPF0313 PROTEIN YGIQ"/>
    <property type="match status" value="1"/>
</dbReference>
<dbReference type="NCBIfam" id="TIGR03904">
    <property type="entry name" value="SAM_YgiQ"/>
    <property type="match status" value="1"/>
</dbReference>
<evidence type="ECO:0000256" key="2">
    <source>
        <dbReference type="ARBA" id="ARBA00022485"/>
    </source>
</evidence>
<dbReference type="EMBL" id="MT631662">
    <property type="protein sequence ID" value="QNO56602.1"/>
    <property type="molecule type" value="Genomic_DNA"/>
</dbReference>
<dbReference type="PANTHER" id="PTHR32331">
    <property type="entry name" value="UPF0313 PROTEIN YGIQ"/>
    <property type="match status" value="1"/>
</dbReference>
<reference evidence="10" key="1">
    <citation type="submission" date="2020-06" db="EMBL/GenBank/DDBJ databases">
        <title>Unique genomic features of the anaerobic methanotrophic archaea.</title>
        <authorList>
            <person name="Chadwick G.L."/>
            <person name="Skennerton C.T."/>
            <person name="Laso-Perez R."/>
            <person name="Leu A.O."/>
            <person name="Speth D.R."/>
            <person name="Yu H."/>
            <person name="Morgan-Lang C."/>
            <person name="Hatzenpichler R."/>
            <person name="Goudeau D."/>
            <person name="Malmstrom R."/>
            <person name="Brazelton W.J."/>
            <person name="Woyke T."/>
            <person name="Hallam S.J."/>
            <person name="Tyson G.W."/>
            <person name="Wegener G."/>
            <person name="Boetius A."/>
            <person name="Orphan V."/>
        </authorList>
    </citation>
    <scope>NUCLEOTIDE SEQUENCE</scope>
</reference>
<protein>
    <recommendedName>
        <fullName evidence="7">Radical SAM core domain-containing protein</fullName>
    </recommendedName>
</protein>
<feature type="domain" description="Radical SAM core" evidence="7">
    <location>
        <begin position="251"/>
        <end position="499"/>
    </location>
</feature>
<dbReference type="PROSITE" id="PS51918">
    <property type="entry name" value="RADICAL_SAM"/>
    <property type="match status" value="1"/>
</dbReference>
<dbReference type="InterPro" id="IPR006638">
    <property type="entry name" value="Elp3/MiaA/NifB-like_rSAM"/>
</dbReference>
<evidence type="ECO:0000256" key="1">
    <source>
        <dbReference type="ARBA" id="ARBA00001966"/>
    </source>
</evidence>
<dbReference type="SFLD" id="SFLDG01069">
    <property type="entry name" value="UPF0313"/>
    <property type="match status" value="1"/>
</dbReference>
<dbReference type="InterPro" id="IPR022946">
    <property type="entry name" value="UPF0313"/>
</dbReference>
<gene>
    <name evidence="9" type="ORF">GDLDPPJJ_00029</name>
    <name evidence="10" type="ORF">HANIDNDE_00023</name>
    <name evidence="8" type="ORF">PCFKKONE_00024</name>
</gene>
<dbReference type="InterPro" id="IPR058240">
    <property type="entry name" value="rSAM_sf"/>
</dbReference>
<dbReference type="Gene3D" id="3.80.30.20">
    <property type="entry name" value="tm_1862 like domain"/>
    <property type="match status" value="1"/>
</dbReference>
<evidence type="ECO:0000313" key="10">
    <source>
        <dbReference type="EMBL" id="QNO56637.1"/>
    </source>
</evidence>
<evidence type="ECO:0000259" key="7">
    <source>
        <dbReference type="PROSITE" id="PS51918"/>
    </source>
</evidence>
<dbReference type="InterPro" id="IPR020612">
    <property type="entry name" value="Methylthiotransferase_CS"/>
</dbReference>
<evidence type="ECO:0000256" key="6">
    <source>
        <dbReference type="ARBA" id="ARBA00023014"/>
    </source>
</evidence>
<evidence type="ECO:0000256" key="4">
    <source>
        <dbReference type="ARBA" id="ARBA00022723"/>
    </source>
</evidence>
<dbReference type="PROSITE" id="PS01278">
    <property type="entry name" value="MTTASE_RADICAL"/>
    <property type="match status" value="1"/>
</dbReference>
<dbReference type="EMBL" id="MT631663">
    <property type="protein sequence ID" value="QNO56637.1"/>
    <property type="molecule type" value="Genomic_DNA"/>
</dbReference>
<sequence>MDYEIIFVTGEIFFDHPLCGVAILKRVLEKEGYKIGVIEKPTKEEEIRKLGRPKLFFGVTSGSIDSMVRNYTPLKKSRAEDETQDYQEVVFDRATTVFSNWIKHQFKGSILVLGGTEASLRRFVHYDYWQNRLRKPILFDTRADILSYGNSEKQILEIAERAKNDLPLYDIPGTCIITKEKVNTAKELPNYEELTNEKERFCDMQNMLTNTEDLIQKIDNRYVLQYKSPKYTSKDLDEYYELKFTRESPKELSGFEFSVITHRGCIGDCNFCSVNLIQGDKIISRSEESILREIKAITKLPHFTGNIDDLGGPSANMYGMDCNKCNSSCMDCDILDRSNKRLVGLLRKVRKVEGVKKVNIRSGIRFDLTTPEYIEEITKYHIFNTLRIAPEHVNKNVLKLMNKDKGDLKKFMAEFKKTNRRLSFYFMTAHPGSTMKEAKELARAIKRLKNAESVQIFTPTPMTVSTCMYYTGMDPKTKKKIYVPYTYSEKKEQKRIIFE</sequence>
<dbReference type="InterPro" id="IPR024560">
    <property type="entry name" value="UPF0313_C"/>
</dbReference>
<proteinExistence type="predicted"/>
<dbReference type="Pfam" id="PF04055">
    <property type="entry name" value="Radical_SAM"/>
    <property type="match status" value="1"/>
</dbReference>
<accession>A0A7G9Z8Q3</accession>
<dbReference type="SFLD" id="SFLDS00029">
    <property type="entry name" value="Radical_SAM"/>
    <property type="match status" value="1"/>
</dbReference>
<evidence type="ECO:0000256" key="3">
    <source>
        <dbReference type="ARBA" id="ARBA00022691"/>
    </source>
</evidence>
<dbReference type="GO" id="GO:0046872">
    <property type="term" value="F:metal ion binding"/>
    <property type="evidence" value="ECO:0007669"/>
    <property type="project" value="UniProtKB-KW"/>
</dbReference>
<keyword evidence="2" id="KW-0004">4Fe-4S</keyword>
<dbReference type="GO" id="GO:0051539">
    <property type="term" value="F:4 iron, 4 sulfur cluster binding"/>
    <property type="evidence" value="ECO:0007669"/>
    <property type="project" value="UniProtKB-KW"/>
</dbReference>
<keyword evidence="6" id="KW-0411">Iron-sulfur</keyword>
<dbReference type="Pfam" id="PF11842">
    <property type="entry name" value="DUF3362"/>
    <property type="match status" value="1"/>
</dbReference>
<evidence type="ECO:0000256" key="5">
    <source>
        <dbReference type="ARBA" id="ARBA00023004"/>
    </source>
</evidence>
<evidence type="ECO:0000313" key="8">
    <source>
        <dbReference type="EMBL" id="QNO54120.1"/>
    </source>
</evidence>
<keyword evidence="5" id="KW-0408">Iron</keyword>
<comment type="cofactor">
    <cofactor evidence="1">
        <name>[4Fe-4S] cluster</name>
        <dbReference type="ChEBI" id="CHEBI:49883"/>
    </cofactor>
</comment>
<dbReference type="SUPFAM" id="SSF102114">
    <property type="entry name" value="Radical SAM enzymes"/>
    <property type="match status" value="1"/>
</dbReference>
<dbReference type="EMBL" id="MT631562">
    <property type="protein sequence ID" value="QNO54120.1"/>
    <property type="molecule type" value="Genomic_DNA"/>
</dbReference>
<dbReference type="AlphaFoldDB" id="A0A7G9Z8Q3"/>
<dbReference type="InterPro" id="IPR023404">
    <property type="entry name" value="rSAM_horseshoe"/>
</dbReference>
<dbReference type="SMART" id="SM00729">
    <property type="entry name" value="Elp3"/>
    <property type="match status" value="1"/>
</dbReference>
<dbReference type="SFLD" id="SFLDG01082">
    <property type="entry name" value="B12-binding_domain_containing"/>
    <property type="match status" value="1"/>
</dbReference>
<keyword evidence="4" id="KW-0479">Metal-binding</keyword>
<dbReference type="InterPro" id="IPR013704">
    <property type="entry name" value="UPF0313_N"/>
</dbReference>
<dbReference type="CDD" id="cd01335">
    <property type="entry name" value="Radical_SAM"/>
    <property type="match status" value="1"/>
</dbReference>
<dbReference type="Pfam" id="PF08497">
    <property type="entry name" value="Radical_SAM_N"/>
    <property type="match status" value="1"/>
</dbReference>
<organism evidence="10">
    <name type="scientific">Candidatus Methanophaga sp. ANME-1 ERB7</name>
    <dbReference type="NCBI Taxonomy" id="2759913"/>
    <lineage>
        <taxon>Archaea</taxon>
        <taxon>Methanobacteriati</taxon>
        <taxon>Methanobacteriota</taxon>
        <taxon>Stenosarchaea group</taxon>
        <taxon>Methanomicrobia</taxon>
        <taxon>Candidatus Methanophagales</taxon>
        <taxon>Candidatus Methanophagaceae</taxon>
        <taxon>Candidatus Methanophaga</taxon>
    </lineage>
</organism>
<keyword evidence="3" id="KW-0949">S-adenosyl-L-methionine</keyword>
<dbReference type="InterPro" id="IPR007197">
    <property type="entry name" value="rSAM"/>
</dbReference>
<evidence type="ECO:0000313" key="9">
    <source>
        <dbReference type="EMBL" id="QNO56602.1"/>
    </source>
</evidence>